<gene>
    <name evidence="1" type="ORF">TSIB3V08_LOCUS802</name>
</gene>
<sequence>MVLRVYTYFRKDGTCSVTQAAMATAEATDETWCNSGHTTSKSWMDTTIASSSQARREGLTTGNKLPSGKGGRVILVHAGNENGFIPGAELIFHGKKDDDYHDEMDGKMMLVYKNKNRLVSPRSERRKLYPKLLGGYMELRDLNMD</sequence>
<name>A0A7R9ALY0_TIMSH</name>
<evidence type="ECO:0000313" key="1">
    <source>
        <dbReference type="EMBL" id="CAD7256522.1"/>
    </source>
</evidence>
<dbReference type="EMBL" id="OC000207">
    <property type="protein sequence ID" value="CAD7256522.1"/>
    <property type="molecule type" value="Genomic_DNA"/>
</dbReference>
<dbReference type="AlphaFoldDB" id="A0A7R9ALY0"/>
<accession>A0A7R9ALY0</accession>
<reference evidence="1" key="1">
    <citation type="submission" date="2020-11" db="EMBL/GenBank/DDBJ databases">
        <authorList>
            <person name="Tran Van P."/>
        </authorList>
    </citation>
    <scope>NUCLEOTIDE SEQUENCE</scope>
</reference>
<organism evidence="1">
    <name type="scientific">Timema shepardi</name>
    <name type="common">Walking stick</name>
    <dbReference type="NCBI Taxonomy" id="629360"/>
    <lineage>
        <taxon>Eukaryota</taxon>
        <taxon>Metazoa</taxon>
        <taxon>Ecdysozoa</taxon>
        <taxon>Arthropoda</taxon>
        <taxon>Hexapoda</taxon>
        <taxon>Insecta</taxon>
        <taxon>Pterygota</taxon>
        <taxon>Neoptera</taxon>
        <taxon>Polyneoptera</taxon>
        <taxon>Phasmatodea</taxon>
        <taxon>Timematodea</taxon>
        <taxon>Timematoidea</taxon>
        <taxon>Timematidae</taxon>
        <taxon>Timema</taxon>
    </lineage>
</organism>
<protein>
    <submittedName>
        <fullName evidence="1">Uncharacterized protein</fullName>
    </submittedName>
</protein>
<proteinExistence type="predicted"/>